<name>A0A1D1XPW2_9ARAE</name>
<sequence length="241" mass="26499">RCFPSPSRVHLFYSCCSFFSSFLSPAACLTVDECQPISSVPSLAAEGAAGGQEELRALSSSLILGGGYMAHAVGTLKVLVVRGKRLVIRDFTSSDPYVVVRLGDQTLKTKVINSCLNPVWNEELTFSVTEPIGILKLEVFDRDTFKPDDKMGNAHVNLQPIVSASRLRRALRLSTGETKLRNVAPDRDNCLLTESFITFVDGEIVQDVRLRLCDVESGEVELKLRWVDNPPQAPCKNVDAI</sequence>
<dbReference type="InterPro" id="IPR035892">
    <property type="entry name" value="C2_domain_sf"/>
</dbReference>
<keyword evidence="12" id="KW-0732">Signal</keyword>
<dbReference type="GO" id="GO:0009738">
    <property type="term" value="P:abscisic acid-activated signaling pathway"/>
    <property type="evidence" value="ECO:0007669"/>
    <property type="project" value="UniProtKB-KW"/>
</dbReference>
<keyword evidence="6" id="KW-0479">Metal-binding</keyword>
<evidence type="ECO:0000256" key="3">
    <source>
        <dbReference type="ARBA" id="ARBA00022468"/>
    </source>
</evidence>
<dbReference type="Gene3D" id="2.60.40.150">
    <property type="entry name" value="C2 domain"/>
    <property type="match status" value="1"/>
</dbReference>
<keyword evidence="10" id="KW-0539">Nucleus</keyword>
<dbReference type="PROSITE" id="PS50004">
    <property type="entry name" value="C2"/>
    <property type="match status" value="1"/>
</dbReference>
<evidence type="ECO:0000256" key="10">
    <source>
        <dbReference type="ARBA" id="ARBA00023242"/>
    </source>
</evidence>
<keyword evidence="3" id="KW-0343">GTPase activation</keyword>
<dbReference type="Pfam" id="PF00168">
    <property type="entry name" value="C2"/>
    <property type="match status" value="1"/>
</dbReference>
<dbReference type="PANTHER" id="PTHR45933">
    <property type="entry name" value="PROTEIN C2-DOMAIN ABA-RELATED 4"/>
    <property type="match status" value="1"/>
</dbReference>
<dbReference type="EMBL" id="GDJX01023498">
    <property type="protein sequence ID" value="JAT44438.1"/>
    <property type="molecule type" value="Transcribed_RNA"/>
</dbReference>
<dbReference type="InterPro" id="IPR044562">
    <property type="entry name" value="CAR1-11"/>
</dbReference>
<comment type="subcellular location">
    <subcellularLocation>
        <location evidence="2">Cell membrane</location>
    </subcellularLocation>
    <subcellularLocation>
        <location evidence="1">Nucleus</location>
    </subcellularLocation>
</comment>
<dbReference type="PRINTS" id="PR00360">
    <property type="entry name" value="C2DOMAIN"/>
</dbReference>
<keyword evidence="7" id="KW-0106">Calcium</keyword>
<proteinExistence type="inferred from homology"/>
<gene>
    <name evidence="14" type="primary">AGD13_5</name>
    <name evidence="14" type="ORF">g.71546</name>
</gene>
<dbReference type="GO" id="GO:0005096">
    <property type="term" value="F:GTPase activator activity"/>
    <property type="evidence" value="ECO:0007669"/>
    <property type="project" value="UniProtKB-KW"/>
</dbReference>
<protein>
    <submittedName>
        <fullName evidence="14">Putative ADP-ribosylation factor GTPase-activating protein AGD13</fullName>
    </submittedName>
</protein>
<evidence type="ECO:0000256" key="1">
    <source>
        <dbReference type="ARBA" id="ARBA00004123"/>
    </source>
</evidence>
<feature type="domain" description="C2" evidence="13">
    <location>
        <begin position="54"/>
        <end position="171"/>
    </location>
</feature>
<dbReference type="CDD" id="cd04038">
    <property type="entry name" value="C2_ArfGAP"/>
    <property type="match status" value="1"/>
</dbReference>
<evidence type="ECO:0000256" key="12">
    <source>
        <dbReference type="SAM" id="SignalP"/>
    </source>
</evidence>
<dbReference type="AlphaFoldDB" id="A0A1D1XPW2"/>
<organism evidence="14">
    <name type="scientific">Anthurium amnicola</name>
    <dbReference type="NCBI Taxonomy" id="1678845"/>
    <lineage>
        <taxon>Eukaryota</taxon>
        <taxon>Viridiplantae</taxon>
        <taxon>Streptophyta</taxon>
        <taxon>Embryophyta</taxon>
        <taxon>Tracheophyta</taxon>
        <taxon>Spermatophyta</taxon>
        <taxon>Magnoliopsida</taxon>
        <taxon>Liliopsida</taxon>
        <taxon>Araceae</taxon>
        <taxon>Pothoideae</taxon>
        <taxon>Potheae</taxon>
        <taxon>Anthurium</taxon>
    </lineage>
</organism>
<evidence type="ECO:0000256" key="2">
    <source>
        <dbReference type="ARBA" id="ARBA00004236"/>
    </source>
</evidence>
<reference evidence="14" key="1">
    <citation type="submission" date="2015-07" db="EMBL/GenBank/DDBJ databases">
        <title>Transcriptome Assembly of Anthurium amnicola.</title>
        <authorList>
            <person name="Suzuki J."/>
        </authorList>
    </citation>
    <scope>NUCLEOTIDE SEQUENCE</scope>
</reference>
<dbReference type="SUPFAM" id="SSF49562">
    <property type="entry name" value="C2 domain (Calcium/lipid-binding domain, CaLB)"/>
    <property type="match status" value="1"/>
</dbReference>
<evidence type="ECO:0000256" key="8">
    <source>
        <dbReference type="ARBA" id="ARBA00023121"/>
    </source>
</evidence>
<feature type="signal peptide" evidence="12">
    <location>
        <begin position="1"/>
        <end position="28"/>
    </location>
</feature>
<dbReference type="PANTHER" id="PTHR45933:SF6">
    <property type="entry name" value="PROTEIN C2-DOMAIN ABA-RELATED 11"/>
    <property type="match status" value="1"/>
</dbReference>
<evidence type="ECO:0000256" key="6">
    <source>
        <dbReference type="ARBA" id="ARBA00022723"/>
    </source>
</evidence>
<evidence type="ECO:0000256" key="9">
    <source>
        <dbReference type="ARBA" id="ARBA00023136"/>
    </source>
</evidence>
<evidence type="ECO:0000256" key="4">
    <source>
        <dbReference type="ARBA" id="ARBA00022475"/>
    </source>
</evidence>
<keyword evidence="4" id="KW-1003">Cell membrane</keyword>
<dbReference type="GO" id="GO:0046872">
    <property type="term" value="F:metal ion binding"/>
    <property type="evidence" value="ECO:0007669"/>
    <property type="project" value="UniProtKB-KW"/>
</dbReference>
<comment type="similarity">
    <text evidence="11">Belongs to the plant CAR protein family.</text>
</comment>
<evidence type="ECO:0000259" key="13">
    <source>
        <dbReference type="PROSITE" id="PS50004"/>
    </source>
</evidence>
<keyword evidence="9" id="KW-0472">Membrane</keyword>
<evidence type="ECO:0000256" key="7">
    <source>
        <dbReference type="ARBA" id="ARBA00022837"/>
    </source>
</evidence>
<dbReference type="GO" id="GO:0008289">
    <property type="term" value="F:lipid binding"/>
    <property type="evidence" value="ECO:0007669"/>
    <property type="project" value="UniProtKB-KW"/>
</dbReference>
<keyword evidence="5" id="KW-0938">Abscisic acid signaling pathway</keyword>
<dbReference type="InterPro" id="IPR000008">
    <property type="entry name" value="C2_dom"/>
</dbReference>
<dbReference type="GO" id="GO:0005634">
    <property type="term" value="C:nucleus"/>
    <property type="evidence" value="ECO:0007669"/>
    <property type="project" value="UniProtKB-SubCell"/>
</dbReference>
<evidence type="ECO:0000256" key="5">
    <source>
        <dbReference type="ARBA" id="ARBA00022682"/>
    </source>
</evidence>
<dbReference type="GO" id="GO:0005886">
    <property type="term" value="C:plasma membrane"/>
    <property type="evidence" value="ECO:0007669"/>
    <property type="project" value="UniProtKB-SubCell"/>
</dbReference>
<feature type="chain" id="PRO_5008899622" evidence="12">
    <location>
        <begin position="29"/>
        <end position="241"/>
    </location>
</feature>
<dbReference type="SMART" id="SM00239">
    <property type="entry name" value="C2"/>
    <property type="match status" value="1"/>
</dbReference>
<evidence type="ECO:0000313" key="14">
    <source>
        <dbReference type="EMBL" id="JAT44438.1"/>
    </source>
</evidence>
<evidence type="ECO:0000256" key="11">
    <source>
        <dbReference type="ARBA" id="ARBA00024037"/>
    </source>
</evidence>
<accession>A0A1D1XPW2</accession>
<feature type="non-terminal residue" evidence="14">
    <location>
        <position position="1"/>
    </location>
</feature>
<keyword evidence="8" id="KW-0446">Lipid-binding</keyword>